<dbReference type="OrthoDB" id="440325at2759"/>
<dbReference type="InterPro" id="IPR016161">
    <property type="entry name" value="Ald_DH/histidinol_DH"/>
</dbReference>
<dbReference type="InterPro" id="IPR016162">
    <property type="entry name" value="Ald_DH_N"/>
</dbReference>
<sequence length="132" mass="14787">MTALPERVRRGVIVNYIRTFGSSAVPQRTQRRSWIVLVREALSLVRHCCSSQFTVPFGGTGPSGYGNYHGEYGFKTFSHERSTLYAPDKGIIGTVVEHILSKRYPPHQKGAAEYFAMVSGKPVRFSKPKNPQ</sequence>
<keyword evidence="1" id="KW-0560">Oxidoreductase</keyword>
<dbReference type="GO" id="GO:0006081">
    <property type="term" value="P:aldehyde metabolic process"/>
    <property type="evidence" value="ECO:0007669"/>
    <property type="project" value="InterPro"/>
</dbReference>
<dbReference type="GO" id="GO:0005737">
    <property type="term" value="C:cytoplasm"/>
    <property type="evidence" value="ECO:0007669"/>
    <property type="project" value="TreeGrafter"/>
</dbReference>
<evidence type="ECO:0008006" key="4">
    <source>
        <dbReference type="Google" id="ProtNLM"/>
    </source>
</evidence>
<dbReference type="STRING" id="1280837.A0A316VDX1"/>
<dbReference type="PANTHER" id="PTHR43570">
    <property type="entry name" value="ALDEHYDE DEHYDROGENASE"/>
    <property type="match status" value="1"/>
</dbReference>
<evidence type="ECO:0000313" key="3">
    <source>
        <dbReference type="Proteomes" id="UP000245771"/>
    </source>
</evidence>
<dbReference type="Proteomes" id="UP000245771">
    <property type="component" value="Unassembled WGS sequence"/>
</dbReference>
<evidence type="ECO:0000256" key="1">
    <source>
        <dbReference type="ARBA" id="ARBA00023002"/>
    </source>
</evidence>
<dbReference type="GO" id="GO:0004029">
    <property type="term" value="F:aldehyde dehydrogenase (NAD+) activity"/>
    <property type="evidence" value="ECO:0007669"/>
    <property type="project" value="TreeGrafter"/>
</dbReference>
<dbReference type="AlphaFoldDB" id="A0A316VDX1"/>
<dbReference type="SUPFAM" id="SSF53720">
    <property type="entry name" value="ALDH-like"/>
    <property type="match status" value="1"/>
</dbReference>
<dbReference type="EMBL" id="KZ819603">
    <property type="protein sequence ID" value="PWN35524.1"/>
    <property type="molecule type" value="Genomic_DNA"/>
</dbReference>
<dbReference type="RefSeq" id="XP_025355826.1">
    <property type="nucleotide sequence ID" value="XM_025502331.1"/>
</dbReference>
<dbReference type="Gene3D" id="3.40.605.10">
    <property type="entry name" value="Aldehyde Dehydrogenase, Chain A, domain 1"/>
    <property type="match status" value="1"/>
</dbReference>
<keyword evidence="3" id="KW-1185">Reference proteome</keyword>
<dbReference type="PANTHER" id="PTHR43570:SF16">
    <property type="entry name" value="ALDEHYDE DEHYDROGENASE TYPE III, ISOFORM Q"/>
    <property type="match status" value="1"/>
</dbReference>
<reference evidence="2 3" key="1">
    <citation type="journal article" date="2018" name="Mol. Biol. Evol.">
        <title>Broad Genomic Sampling Reveals a Smut Pathogenic Ancestry of the Fungal Clade Ustilaginomycotina.</title>
        <authorList>
            <person name="Kijpornyongpan T."/>
            <person name="Mondo S.J."/>
            <person name="Barry K."/>
            <person name="Sandor L."/>
            <person name="Lee J."/>
            <person name="Lipzen A."/>
            <person name="Pangilinan J."/>
            <person name="LaButti K."/>
            <person name="Hainaut M."/>
            <person name="Henrissat B."/>
            <person name="Grigoriev I.V."/>
            <person name="Spatafora J.W."/>
            <person name="Aime M.C."/>
        </authorList>
    </citation>
    <scope>NUCLEOTIDE SEQUENCE [LARGE SCALE GENOMIC DNA]</scope>
    <source>
        <strain evidence="2 3">MCA 3882</strain>
    </source>
</reference>
<dbReference type="InParanoid" id="A0A316VDX1"/>
<dbReference type="GeneID" id="37024112"/>
<name>A0A316VDX1_9BASI</name>
<accession>A0A316VDX1</accession>
<dbReference type="InterPro" id="IPR012394">
    <property type="entry name" value="Aldehyde_DH_NAD(P)"/>
</dbReference>
<proteinExistence type="predicted"/>
<protein>
    <recommendedName>
        <fullName evidence="4">Aldehyde dehydrogenase domain-containing protein</fullName>
    </recommendedName>
</protein>
<evidence type="ECO:0000313" key="2">
    <source>
        <dbReference type="EMBL" id="PWN35524.1"/>
    </source>
</evidence>
<gene>
    <name evidence="2" type="ORF">FA14DRAFT_43070</name>
</gene>
<organism evidence="2 3">
    <name type="scientific">Meira miltonrushii</name>
    <dbReference type="NCBI Taxonomy" id="1280837"/>
    <lineage>
        <taxon>Eukaryota</taxon>
        <taxon>Fungi</taxon>
        <taxon>Dikarya</taxon>
        <taxon>Basidiomycota</taxon>
        <taxon>Ustilaginomycotina</taxon>
        <taxon>Exobasidiomycetes</taxon>
        <taxon>Exobasidiales</taxon>
        <taxon>Brachybasidiaceae</taxon>
        <taxon>Meira</taxon>
    </lineage>
</organism>